<dbReference type="InterPro" id="IPR022476">
    <property type="entry name" value="Spore_YabP/YqfC"/>
</dbReference>
<protein>
    <submittedName>
        <fullName evidence="1">Sporulation protein YqfC</fullName>
    </submittedName>
</protein>
<organism evidence="1 2">
    <name type="scientific">Virgibacillus sediminis</name>
    <dbReference type="NCBI Taxonomy" id="202260"/>
    <lineage>
        <taxon>Bacteria</taxon>
        <taxon>Bacillati</taxon>
        <taxon>Bacillota</taxon>
        <taxon>Bacilli</taxon>
        <taxon>Bacillales</taxon>
        <taxon>Bacillaceae</taxon>
        <taxon>Virgibacillus</taxon>
    </lineage>
</organism>
<reference evidence="2" key="1">
    <citation type="journal article" date="2019" name="Int. J. Syst. Evol. Microbiol.">
        <title>The Global Catalogue of Microorganisms (GCM) 10K type strain sequencing project: providing services to taxonomists for standard genome sequencing and annotation.</title>
        <authorList>
            <consortium name="The Broad Institute Genomics Platform"/>
            <consortium name="The Broad Institute Genome Sequencing Center for Infectious Disease"/>
            <person name="Wu L."/>
            <person name="Ma J."/>
        </authorList>
    </citation>
    <scope>NUCLEOTIDE SEQUENCE [LARGE SCALE GENOMIC DNA]</scope>
    <source>
        <strain evidence="2">KCTC 13193</strain>
    </source>
</reference>
<evidence type="ECO:0000313" key="1">
    <source>
        <dbReference type="EMBL" id="MFC2948390.1"/>
    </source>
</evidence>
<comment type="caution">
    <text evidence="1">The sequence shown here is derived from an EMBL/GenBank/DDBJ whole genome shotgun (WGS) entry which is preliminary data.</text>
</comment>
<dbReference type="Proteomes" id="UP001595387">
    <property type="component" value="Unassembled WGS sequence"/>
</dbReference>
<sequence>MSSIHQRIRPWLTKYLSLPSDVVLELPRITMIGQLHVYIENHQGLDIYTDTELRLKTNNGFIVITGSSFVIKMMVQEEMLLEGKISDVKFISD</sequence>
<keyword evidence="2" id="KW-1185">Reference proteome</keyword>
<accession>A0ABV7A653</accession>
<evidence type="ECO:0000313" key="2">
    <source>
        <dbReference type="Proteomes" id="UP001595387"/>
    </source>
</evidence>
<dbReference type="InterPro" id="IPR022477">
    <property type="entry name" value="Spore_YqfC"/>
</dbReference>
<dbReference type="Pfam" id="PF07873">
    <property type="entry name" value="YabP"/>
    <property type="match status" value="1"/>
</dbReference>
<gene>
    <name evidence="1" type="primary">yqfC</name>
    <name evidence="1" type="ORF">ACFODW_08560</name>
</gene>
<proteinExistence type="predicted"/>
<dbReference type="NCBIfam" id="TIGR02856">
    <property type="entry name" value="spore_yqfC"/>
    <property type="match status" value="1"/>
</dbReference>
<name>A0ABV7A653_9BACI</name>
<dbReference type="RefSeq" id="WP_390305320.1">
    <property type="nucleotide sequence ID" value="NZ_JBHRRZ010000015.1"/>
</dbReference>
<dbReference type="EMBL" id="JBHRRZ010000015">
    <property type="protein sequence ID" value="MFC2948390.1"/>
    <property type="molecule type" value="Genomic_DNA"/>
</dbReference>